<gene>
    <name evidence="2" type="ORF">ElyMa_005447100</name>
</gene>
<evidence type="ECO:0000259" key="1">
    <source>
        <dbReference type="Pfam" id="PF13843"/>
    </source>
</evidence>
<proteinExistence type="predicted"/>
<evidence type="ECO:0000313" key="3">
    <source>
        <dbReference type="Proteomes" id="UP000762676"/>
    </source>
</evidence>
<protein>
    <submittedName>
        <fullName evidence="2">PiggyBac transposable element-derived protein 4</fullName>
    </submittedName>
</protein>
<name>A0AAV4ELY7_9GAST</name>
<dbReference type="Pfam" id="PF13843">
    <property type="entry name" value="DDE_Tnp_1_7"/>
    <property type="match status" value="1"/>
</dbReference>
<feature type="domain" description="PiggyBac transposable element-derived protein" evidence="1">
    <location>
        <begin position="33"/>
        <end position="160"/>
    </location>
</feature>
<dbReference type="AlphaFoldDB" id="A0AAV4ELY7"/>
<sequence>MNGVHDVDSSDGSGIDVDNGGATVRIQEEAKSSDYFNLFWTDGWWDHLVAETNRYAADQGPNEKWSSVDVTDMKVFIGLMLAMGILQCNVMKDYWRQTKRLFKTQFGKVMARDRFLLIWRYLYLADNDAPNARGEGRDRLPKLRPMINQLNMKFKENYTPY</sequence>
<evidence type="ECO:0000313" key="2">
    <source>
        <dbReference type="EMBL" id="GFR62108.1"/>
    </source>
</evidence>
<dbReference type="PANTHER" id="PTHR46599">
    <property type="entry name" value="PIGGYBAC TRANSPOSABLE ELEMENT-DERIVED PROTEIN 4"/>
    <property type="match status" value="1"/>
</dbReference>
<dbReference type="PANTHER" id="PTHR46599:SF3">
    <property type="entry name" value="PIGGYBAC TRANSPOSABLE ELEMENT-DERIVED PROTEIN 4"/>
    <property type="match status" value="1"/>
</dbReference>
<organism evidence="2 3">
    <name type="scientific">Elysia marginata</name>
    <dbReference type="NCBI Taxonomy" id="1093978"/>
    <lineage>
        <taxon>Eukaryota</taxon>
        <taxon>Metazoa</taxon>
        <taxon>Spiralia</taxon>
        <taxon>Lophotrochozoa</taxon>
        <taxon>Mollusca</taxon>
        <taxon>Gastropoda</taxon>
        <taxon>Heterobranchia</taxon>
        <taxon>Euthyneura</taxon>
        <taxon>Panpulmonata</taxon>
        <taxon>Sacoglossa</taxon>
        <taxon>Placobranchoidea</taxon>
        <taxon>Plakobranchidae</taxon>
        <taxon>Elysia</taxon>
    </lineage>
</organism>
<dbReference type="EMBL" id="BMAT01010869">
    <property type="protein sequence ID" value="GFR62108.1"/>
    <property type="molecule type" value="Genomic_DNA"/>
</dbReference>
<reference evidence="2 3" key="1">
    <citation type="journal article" date="2021" name="Elife">
        <title>Chloroplast acquisition without the gene transfer in kleptoplastic sea slugs, Plakobranchus ocellatus.</title>
        <authorList>
            <person name="Maeda T."/>
            <person name="Takahashi S."/>
            <person name="Yoshida T."/>
            <person name="Shimamura S."/>
            <person name="Takaki Y."/>
            <person name="Nagai Y."/>
            <person name="Toyoda A."/>
            <person name="Suzuki Y."/>
            <person name="Arimoto A."/>
            <person name="Ishii H."/>
            <person name="Satoh N."/>
            <person name="Nishiyama T."/>
            <person name="Hasebe M."/>
            <person name="Maruyama T."/>
            <person name="Minagawa J."/>
            <person name="Obokata J."/>
            <person name="Shigenobu S."/>
        </authorList>
    </citation>
    <scope>NUCLEOTIDE SEQUENCE [LARGE SCALE GENOMIC DNA]</scope>
</reference>
<accession>A0AAV4ELY7</accession>
<dbReference type="Proteomes" id="UP000762676">
    <property type="component" value="Unassembled WGS sequence"/>
</dbReference>
<dbReference type="InterPro" id="IPR029526">
    <property type="entry name" value="PGBD"/>
</dbReference>
<keyword evidence="3" id="KW-1185">Reference proteome</keyword>
<comment type="caution">
    <text evidence="2">The sequence shown here is derived from an EMBL/GenBank/DDBJ whole genome shotgun (WGS) entry which is preliminary data.</text>
</comment>